<feature type="domain" description="3-hydroxyacyl-CoA dehydrogenase NAD binding" evidence="11">
    <location>
        <begin position="6"/>
        <end position="213"/>
    </location>
</feature>
<evidence type="ECO:0000259" key="10">
    <source>
        <dbReference type="Pfam" id="PF00725"/>
    </source>
</evidence>
<evidence type="ECO:0000256" key="4">
    <source>
        <dbReference type="ARBA" id="ARBA00023002"/>
    </source>
</evidence>
<dbReference type="GO" id="GO:0070403">
    <property type="term" value="F:NAD+ binding"/>
    <property type="evidence" value="ECO:0007669"/>
    <property type="project" value="InterPro"/>
</dbReference>
<dbReference type="Gene3D" id="3.40.50.720">
    <property type="entry name" value="NAD(P)-binding Rossmann-like Domain"/>
    <property type="match status" value="1"/>
</dbReference>
<keyword evidence="4 12" id="KW-0560">Oxidoreductase</keyword>
<evidence type="ECO:0000259" key="11">
    <source>
        <dbReference type="Pfam" id="PF02737"/>
    </source>
</evidence>
<dbReference type="InterPro" id="IPR006176">
    <property type="entry name" value="3-OHacyl-CoA_DH_NAD-bd"/>
</dbReference>
<dbReference type="InterPro" id="IPR052242">
    <property type="entry name" value="Mito_3-hydroxyacyl-CoA_DH"/>
</dbReference>
<dbReference type="SUPFAM" id="SSF51735">
    <property type="entry name" value="NAD(P)-binding Rossmann-fold domains"/>
    <property type="match status" value="1"/>
</dbReference>
<dbReference type="SUPFAM" id="SSF48179">
    <property type="entry name" value="6-phosphogluconate dehydrogenase C-terminal domain-like"/>
    <property type="match status" value="1"/>
</dbReference>
<dbReference type="Pfam" id="PF02737">
    <property type="entry name" value="3HCDH_N"/>
    <property type="match status" value="1"/>
</dbReference>
<reference evidence="12 13" key="1">
    <citation type="submission" date="2019-08" db="EMBL/GenBank/DDBJ databases">
        <title>In-depth cultivation of the pig gut microbiome towards novel bacterial diversity and tailored functional studies.</title>
        <authorList>
            <person name="Wylensek D."/>
            <person name="Hitch T.C.A."/>
            <person name="Clavel T."/>
        </authorList>
    </citation>
    <scope>NUCLEOTIDE SEQUENCE [LARGE SCALE GENOMIC DNA]</scope>
    <source>
        <strain evidence="12 13">68-1-5</strain>
    </source>
</reference>
<dbReference type="InterPro" id="IPR013328">
    <property type="entry name" value="6PGD_dom2"/>
</dbReference>
<dbReference type="InterPro" id="IPR006108">
    <property type="entry name" value="3HC_DH_C"/>
</dbReference>
<evidence type="ECO:0000256" key="7">
    <source>
        <dbReference type="ARBA" id="ARBA00049556"/>
    </source>
</evidence>
<dbReference type="InterPro" id="IPR008927">
    <property type="entry name" value="6-PGluconate_DH-like_C_sf"/>
</dbReference>
<proteinExistence type="predicted"/>
<dbReference type="Gene3D" id="1.10.1040.10">
    <property type="entry name" value="N-(1-d-carboxylethyl)-l-norvaline Dehydrogenase, domain 2"/>
    <property type="match status" value="1"/>
</dbReference>
<dbReference type="RefSeq" id="WP_154477727.1">
    <property type="nucleotide sequence ID" value="NZ_VULY01000018.1"/>
</dbReference>
<evidence type="ECO:0000313" key="12">
    <source>
        <dbReference type="EMBL" id="MSR94228.1"/>
    </source>
</evidence>
<dbReference type="AlphaFoldDB" id="A0A6N7UT47"/>
<dbReference type="PIRSF" id="PIRSF000105">
    <property type="entry name" value="HCDH"/>
    <property type="match status" value="1"/>
</dbReference>
<gene>
    <name evidence="12" type="ORF">FYJ34_08130</name>
</gene>
<sequence>MKFKNIVVAGGGVLGSQIAFQSAFKGFCVKIWLRSEASIGRTQPKLDRLYQIYLKEVEGLEAHLGKDYPDCPRGFTNEFSKLTEADIQQFRQKIEEAYKNIKLELCEAEAFQDADLVIEAMAENREEKVAFYKRIREYLPEHTILVTNSSTLLPSMFAEDTGRPDRYLALHFANNIWRGNTAEIMGHEGTSQEAYDAVVEFAGEIGMVPLPLKKEQPGYILNSMLVPFLSAAEALWANDVADPETIDNTWKLGTGSPLGPFQILDIVGLMTAYQIVLAKPGAQEPGTVMYKIAAKLKEYIDAGKTGVNAGEGIYKY</sequence>
<dbReference type="PANTHER" id="PTHR43561:SF3">
    <property type="entry name" value="HYDROXYACYL-COENZYME A DEHYDROGENASE, MITOCHONDRIAL"/>
    <property type="match status" value="1"/>
</dbReference>
<dbReference type="GO" id="GO:0006635">
    <property type="term" value="P:fatty acid beta-oxidation"/>
    <property type="evidence" value="ECO:0007669"/>
    <property type="project" value="TreeGrafter"/>
</dbReference>
<dbReference type="PANTHER" id="PTHR43561">
    <property type="match status" value="1"/>
</dbReference>
<keyword evidence="13" id="KW-1185">Reference proteome</keyword>
<feature type="site" description="Important for catalytic activity" evidence="8">
    <location>
        <position position="171"/>
    </location>
</feature>
<name>A0A6N7UT47_9FIRM</name>
<keyword evidence="9" id="KW-0175">Coiled coil</keyword>
<keyword evidence="6" id="KW-0443">Lipid metabolism</keyword>
<evidence type="ECO:0000256" key="8">
    <source>
        <dbReference type="PIRSR" id="PIRSR000105-1"/>
    </source>
</evidence>
<accession>A0A6N7UT47</accession>
<feature type="coiled-coil region" evidence="9">
    <location>
        <begin position="80"/>
        <end position="107"/>
    </location>
</feature>
<evidence type="ECO:0000256" key="5">
    <source>
        <dbReference type="ARBA" id="ARBA00023027"/>
    </source>
</evidence>
<feature type="domain" description="3-hydroxyacyl-CoA dehydrogenase C-terminal" evidence="10">
    <location>
        <begin position="218"/>
        <end position="316"/>
    </location>
</feature>
<comment type="catalytic activity">
    <reaction evidence="7">
        <text>a (3S)-3-hydroxyacyl-CoA + NAD(+) = a 3-oxoacyl-CoA + NADH + H(+)</text>
        <dbReference type="Rhea" id="RHEA:22432"/>
        <dbReference type="ChEBI" id="CHEBI:15378"/>
        <dbReference type="ChEBI" id="CHEBI:57318"/>
        <dbReference type="ChEBI" id="CHEBI:57540"/>
        <dbReference type="ChEBI" id="CHEBI:57945"/>
        <dbReference type="ChEBI" id="CHEBI:90726"/>
        <dbReference type="EC" id="1.1.1.35"/>
    </reaction>
</comment>
<evidence type="ECO:0000256" key="3">
    <source>
        <dbReference type="ARBA" id="ARBA00022832"/>
    </source>
</evidence>
<dbReference type="InterPro" id="IPR022694">
    <property type="entry name" value="3-OHacyl-CoA_DH"/>
</dbReference>
<evidence type="ECO:0000256" key="2">
    <source>
        <dbReference type="ARBA" id="ARBA00005086"/>
    </source>
</evidence>
<evidence type="ECO:0000256" key="6">
    <source>
        <dbReference type="ARBA" id="ARBA00023098"/>
    </source>
</evidence>
<dbReference type="NCBIfam" id="NF006143">
    <property type="entry name" value="PRK08293.1"/>
    <property type="match status" value="1"/>
</dbReference>
<dbReference type="Proteomes" id="UP000434409">
    <property type="component" value="Unassembled WGS sequence"/>
</dbReference>
<keyword evidence="5" id="KW-0520">NAD</keyword>
<comment type="caution">
    <text evidence="12">The sequence shown here is derived from an EMBL/GenBank/DDBJ whole genome shotgun (WGS) entry which is preliminary data.</text>
</comment>
<evidence type="ECO:0000313" key="13">
    <source>
        <dbReference type="Proteomes" id="UP000434409"/>
    </source>
</evidence>
<comment type="pathway">
    <text evidence="2">Lipid metabolism; butanoate metabolism.</text>
</comment>
<evidence type="ECO:0000256" key="1">
    <source>
        <dbReference type="ARBA" id="ARBA00005005"/>
    </source>
</evidence>
<protein>
    <submittedName>
        <fullName evidence="12">3-hydroxyacyl-CoA dehydrogenase</fullName>
        <ecNumber evidence="12">1.1.1.35</ecNumber>
    </submittedName>
</protein>
<comment type="pathway">
    <text evidence="1">Lipid metabolism; fatty acid beta-oxidation.</text>
</comment>
<dbReference type="InterPro" id="IPR036291">
    <property type="entry name" value="NAD(P)-bd_dom_sf"/>
</dbReference>
<dbReference type="EMBL" id="VULY01000018">
    <property type="protein sequence ID" value="MSR94228.1"/>
    <property type="molecule type" value="Genomic_DNA"/>
</dbReference>
<organism evidence="12 13">
    <name type="scientific">Suipraeoptans intestinalis</name>
    <dbReference type="NCBI Taxonomy" id="2606628"/>
    <lineage>
        <taxon>Bacteria</taxon>
        <taxon>Bacillati</taxon>
        <taxon>Bacillota</taxon>
        <taxon>Clostridia</taxon>
        <taxon>Lachnospirales</taxon>
        <taxon>Lachnospiraceae</taxon>
        <taxon>Suipraeoptans</taxon>
    </lineage>
</organism>
<dbReference type="Pfam" id="PF00725">
    <property type="entry name" value="3HCDH"/>
    <property type="match status" value="1"/>
</dbReference>
<keyword evidence="3" id="KW-0276">Fatty acid metabolism</keyword>
<evidence type="ECO:0000256" key="9">
    <source>
        <dbReference type="SAM" id="Coils"/>
    </source>
</evidence>
<dbReference type="GO" id="GO:0003857">
    <property type="term" value="F:(3S)-3-hydroxyacyl-CoA dehydrogenase (NAD+) activity"/>
    <property type="evidence" value="ECO:0007669"/>
    <property type="project" value="UniProtKB-EC"/>
</dbReference>
<dbReference type="EC" id="1.1.1.35" evidence="12"/>